<comment type="caution">
    <text evidence="2">The sequence shown here is derived from an EMBL/GenBank/DDBJ whole genome shotgun (WGS) entry which is preliminary data.</text>
</comment>
<dbReference type="EMBL" id="JBHUCM010000070">
    <property type="protein sequence ID" value="MFD1546918.1"/>
    <property type="molecule type" value="Genomic_DNA"/>
</dbReference>
<feature type="region of interest" description="Disordered" evidence="1">
    <location>
        <begin position="69"/>
        <end position="103"/>
    </location>
</feature>
<evidence type="ECO:0000256" key="1">
    <source>
        <dbReference type="SAM" id="MobiDB-lite"/>
    </source>
</evidence>
<evidence type="ECO:0000313" key="3">
    <source>
        <dbReference type="Proteomes" id="UP001597097"/>
    </source>
</evidence>
<dbReference type="Proteomes" id="UP001597097">
    <property type="component" value="Unassembled WGS sequence"/>
</dbReference>
<dbReference type="RefSeq" id="WP_219536675.1">
    <property type="nucleotide sequence ID" value="NZ_JAHKRM010000031.1"/>
</dbReference>
<proteinExistence type="predicted"/>
<gene>
    <name evidence="2" type="ORF">ACFSJ0_58470</name>
</gene>
<sequence length="103" mass="11317">MTGAWLTLSKAASRISQATGEAVSMDDVIALGHLDRLKVRYEHEHYSVLEQSVTAYCVSELAAHGGDDLAENAQPLIPRDPANPAEAEMSPADNYDYDREREN</sequence>
<keyword evidence="3" id="KW-1185">Reference proteome</keyword>
<name>A0ABW4GWR4_9ACTN</name>
<evidence type="ECO:0000313" key="2">
    <source>
        <dbReference type="EMBL" id="MFD1546918.1"/>
    </source>
</evidence>
<reference evidence="3" key="1">
    <citation type="journal article" date="2019" name="Int. J. Syst. Evol. Microbiol.">
        <title>The Global Catalogue of Microorganisms (GCM) 10K type strain sequencing project: providing services to taxonomists for standard genome sequencing and annotation.</title>
        <authorList>
            <consortium name="The Broad Institute Genomics Platform"/>
            <consortium name="The Broad Institute Genome Sequencing Center for Infectious Disease"/>
            <person name="Wu L."/>
            <person name="Ma J."/>
        </authorList>
    </citation>
    <scope>NUCLEOTIDE SEQUENCE [LARGE SCALE GENOMIC DNA]</scope>
    <source>
        <strain evidence="3">CGMCC 1.15399</strain>
    </source>
</reference>
<accession>A0ABW4GWR4</accession>
<protein>
    <submittedName>
        <fullName evidence="2">Uncharacterized protein</fullName>
    </submittedName>
</protein>
<organism evidence="2 3">
    <name type="scientific">Nonomuraea guangzhouensis</name>
    <dbReference type="NCBI Taxonomy" id="1291555"/>
    <lineage>
        <taxon>Bacteria</taxon>
        <taxon>Bacillati</taxon>
        <taxon>Actinomycetota</taxon>
        <taxon>Actinomycetes</taxon>
        <taxon>Streptosporangiales</taxon>
        <taxon>Streptosporangiaceae</taxon>
        <taxon>Nonomuraea</taxon>
    </lineage>
</organism>